<proteinExistence type="inferred from homology"/>
<dbReference type="EC" id="1.4.4.2" evidence="4"/>
<dbReference type="HAMAP" id="MF_00712">
    <property type="entry name" value="GcvPA"/>
    <property type="match status" value="1"/>
</dbReference>
<protein>
    <recommendedName>
        <fullName evidence="4">Probable glycine dehydrogenase (decarboxylating) subunit 1</fullName>
        <ecNumber evidence="4">1.4.4.2</ecNumber>
    </recommendedName>
    <alternativeName>
        <fullName evidence="4">Glycine cleavage system P-protein subunit 1</fullName>
    </alternativeName>
    <alternativeName>
        <fullName evidence="4">Glycine decarboxylase subunit 1</fullName>
    </alternativeName>
    <alternativeName>
        <fullName evidence="4">Glycine dehydrogenase (aminomethyl-transferring) subunit 1</fullName>
    </alternativeName>
</protein>
<dbReference type="Proteomes" id="UP000319852">
    <property type="component" value="Chromosome"/>
</dbReference>
<dbReference type="Gene3D" id="3.90.1150.10">
    <property type="entry name" value="Aspartate Aminotransferase, domain 1"/>
    <property type="match status" value="1"/>
</dbReference>
<dbReference type="InterPro" id="IPR020581">
    <property type="entry name" value="GDC_P"/>
</dbReference>
<dbReference type="InterPro" id="IPR023010">
    <property type="entry name" value="GcvPA"/>
</dbReference>
<dbReference type="InterPro" id="IPR015422">
    <property type="entry name" value="PyrdxlP-dep_Trfase_small"/>
</dbReference>
<dbReference type="EMBL" id="CP036263">
    <property type="protein sequence ID" value="QDT01211.1"/>
    <property type="molecule type" value="Genomic_DNA"/>
</dbReference>
<gene>
    <name evidence="6" type="primary">gcvPA_1</name>
    <name evidence="4" type="synonym">gcvPA</name>
    <name evidence="6" type="ORF">HG15A2_45530</name>
</gene>
<dbReference type="AlphaFoldDB" id="A0A517N266"/>
<dbReference type="InterPro" id="IPR049315">
    <property type="entry name" value="GDC-P_N"/>
</dbReference>
<evidence type="ECO:0000256" key="4">
    <source>
        <dbReference type="HAMAP-Rule" id="MF_00712"/>
    </source>
</evidence>
<dbReference type="Gene3D" id="3.40.640.10">
    <property type="entry name" value="Type I PLP-dependent aspartate aminotransferase-like (Major domain)"/>
    <property type="match status" value="1"/>
</dbReference>
<dbReference type="GO" id="GO:0004375">
    <property type="term" value="F:glycine dehydrogenase (decarboxylating) activity"/>
    <property type="evidence" value="ECO:0007669"/>
    <property type="project" value="UniProtKB-EC"/>
</dbReference>
<reference evidence="6 7" key="1">
    <citation type="submission" date="2019-02" db="EMBL/GenBank/DDBJ databases">
        <title>Deep-cultivation of Planctomycetes and their phenomic and genomic characterization uncovers novel biology.</title>
        <authorList>
            <person name="Wiegand S."/>
            <person name="Jogler M."/>
            <person name="Boedeker C."/>
            <person name="Pinto D."/>
            <person name="Vollmers J."/>
            <person name="Rivas-Marin E."/>
            <person name="Kohn T."/>
            <person name="Peeters S.H."/>
            <person name="Heuer A."/>
            <person name="Rast P."/>
            <person name="Oberbeckmann S."/>
            <person name="Bunk B."/>
            <person name="Jeske O."/>
            <person name="Meyerdierks A."/>
            <person name="Storesund J.E."/>
            <person name="Kallscheuer N."/>
            <person name="Luecker S."/>
            <person name="Lage O.M."/>
            <person name="Pohl T."/>
            <person name="Merkel B.J."/>
            <person name="Hornburger P."/>
            <person name="Mueller R.-W."/>
            <person name="Bruemmer F."/>
            <person name="Labrenz M."/>
            <person name="Spormann A.M."/>
            <person name="Op den Camp H."/>
            <person name="Overmann J."/>
            <person name="Amann R."/>
            <person name="Jetten M.S.M."/>
            <person name="Mascher T."/>
            <person name="Medema M.H."/>
            <person name="Devos D.P."/>
            <person name="Kaster A.-K."/>
            <person name="Ovreas L."/>
            <person name="Rohde M."/>
            <person name="Galperin M.Y."/>
            <person name="Jogler C."/>
        </authorList>
    </citation>
    <scope>NUCLEOTIDE SEQUENCE [LARGE SCALE GENOMIC DNA]</scope>
    <source>
        <strain evidence="6 7">HG15A2</strain>
    </source>
</reference>
<feature type="domain" description="Glycine cleavage system P-protein N-terminal" evidence="5">
    <location>
        <begin position="32"/>
        <end position="473"/>
    </location>
</feature>
<evidence type="ECO:0000256" key="3">
    <source>
        <dbReference type="ARBA" id="ARBA00049026"/>
    </source>
</evidence>
<comment type="catalytic activity">
    <reaction evidence="3 4">
        <text>N(6)-[(R)-lipoyl]-L-lysyl-[glycine-cleavage complex H protein] + glycine + H(+) = N(6)-[(R)-S(8)-aminomethyldihydrolipoyl]-L-lysyl-[glycine-cleavage complex H protein] + CO2</text>
        <dbReference type="Rhea" id="RHEA:24304"/>
        <dbReference type="Rhea" id="RHEA-COMP:10494"/>
        <dbReference type="Rhea" id="RHEA-COMP:10495"/>
        <dbReference type="ChEBI" id="CHEBI:15378"/>
        <dbReference type="ChEBI" id="CHEBI:16526"/>
        <dbReference type="ChEBI" id="CHEBI:57305"/>
        <dbReference type="ChEBI" id="CHEBI:83099"/>
        <dbReference type="ChEBI" id="CHEBI:83143"/>
        <dbReference type="EC" id="1.4.4.2"/>
    </reaction>
</comment>
<dbReference type="PIRSF" id="PIRSF006815">
    <property type="entry name" value="GcvPA"/>
    <property type="match status" value="1"/>
</dbReference>
<keyword evidence="2 4" id="KW-0560">Oxidoreductase</keyword>
<organism evidence="6 7">
    <name type="scientific">Adhaeretor mobilis</name>
    <dbReference type="NCBI Taxonomy" id="1930276"/>
    <lineage>
        <taxon>Bacteria</taxon>
        <taxon>Pseudomonadati</taxon>
        <taxon>Planctomycetota</taxon>
        <taxon>Planctomycetia</taxon>
        <taxon>Pirellulales</taxon>
        <taxon>Lacipirellulaceae</taxon>
        <taxon>Adhaeretor</taxon>
    </lineage>
</organism>
<evidence type="ECO:0000256" key="1">
    <source>
        <dbReference type="ARBA" id="ARBA00003788"/>
    </source>
</evidence>
<dbReference type="SUPFAM" id="SSF53383">
    <property type="entry name" value="PLP-dependent transferases"/>
    <property type="match status" value="1"/>
</dbReference>
<evidence type="ECO:0000313" key="6">
    <source>
        <dbReference type="EMBL" id="QDT01211.1"/>
    </source>
</evidence>
<evidence type="ECO:0000259" key="5">
    <source>
        <dbReference type="Pfam" id="PF02347"/>
    </source>
</evidence>
<name>A0A517N266_9BACT</name>
<evidence type="ECO:0000256" key="2">
    <source>
        <dbReference type="ARBA" id="ARBA00023002"/>
    </source>
</evidence>
<accession>A0A517N266</accession>
<comment type="similarity">
    <text evidence="4">Belongs to the GcvP family. N-terminal subunit subfamily.</text>
</comment>
<dbReference type="GO" id="GO:0019464">
    <property type="term" value="P:glycine decarboxylation via glycine cleavage system"/>
    <property type="evidence" value="ECO:0007669"/>
    <property type="project" value="UniProtKB-UniRule"/>
</dbReference>
<dbReference type="InterPro" id="IPR015424">
    <property type="entry name" value="PyrdxlP-dep_Trfase"/>
</dbReference>
<dbReference type="Pfam" id="PF02347">
    <property type="entry name" value="GDC-P"/>
    <property type="match status" value="1"/>
</dbReference>
<dbReference type="CDD" id="cd00613">
    <property type="entry name" value="GDC-P"/>
    <property type="match status" value="1"/>
</dbReference>
<sequence length="479" mass="52024">MPKGESPRRTFCDFRLSRDFPLSTFAFLAMPYLYNTPEDRQAMLESIGVQSIDELFAPIPDDLKLARPLALPPALSELELDQHLGELAAQNTHAGQAACFLGGGSYDHHIPAVVDAIGGRSEFYTSYTPYQAEASQGNLQAMFEYQSLICRLTGMAISNSSLYDGASSTAEAVLMAISSTRRTGKVIVPSSLHPEYRQTIATYLENLGVELVTLPCPTGVVDTDQLASAVDDQTAAIVLQQPNFFGCVEDAEPIAKLAHDNGALLISVFDPISLGILKRPGEYGANIAVAEGQTLGTPMHYGGPVLGIMTCDDKLVRRMPGRVVGETNDRRGNRCFVLTLQTREQHIRRDKATSNVCSNQALFAVRASVYLAQLGPQGLKETANLCLQKTHYLADKLCENDRFSMAFTAPTFKEFVVRDANGRVDELVKTALDAGYLAGVPMSTWYPELDDCLLIAVTEKRTKAEMDGLVAVLCGAGKP</sequence>
<dbReference type="PANTHER" id="PTHR42806:SF1">
    <property type="entry name" value="GLYCINE DEHYDROGENASE (DECARBOXYLATING)"/>
    <property type="match status" value="1"/>
</dbReference>
<dbReference type="PANTHER" id="PTHR42806">
    <property type="entry name" value="GLYCINE CLEAVAGE SYSTEM P-PROTEIN"/>
    <property type="match status" value="1"/>
</dbReference>
<dbReference type="GO" id="GO:0009116">
    <property type="term" value="P:nucleoside metabolic process"/>
    <property type="evidence" value="ECO:0007669"/>
    <property type="project" value="InterPro"/>
</dbReference>
<comment type="function">
    <text evidence="1 4">The glycine cleavage system catalyzes the degradation of glycine. The P protein binds the alpha-amino group of glycine through its pyridoxal phosphate cofactor; CO(2) is released and the remaining methylamine moiety is then transferred to the lipoamide cofactor of the H protein.</text>
</comment>
<evidence type="ECO:0000313" key="7">
    <source>
        <dbReference type="Proteomes" id="UP000319852"/>
    </source>
</evidence>
<dbReference type="InterPro" id="IPR015421">
    <property type="entry name" value="PyrdxlP-dep_Trfase_major"/>
</dbReference>
<dbReference type="NCBIfam" id="NF001696">
    <property type="entry name" value="PRK00451.1"/>
    <property type="match status" value="1"/>
</dbReference>
<comment type="subunit">
    <text evidence="4">The glycine cleavage system is composed of four proteins: P, T, L and H. In this organism, the P 'protein' is a heterodimer of two subunits.</text>
</comment>
<keyword evidence="7" id="KW-1185">Reference proteome</keyword>
<dbReference type="KEGG" id="amob:HG15A2_45530"/>